<accession>A0ACC2VBU4</accession>
<name>A0ACC2VBU4_9TREE</name>
<dbReference type="Proteomes" id="UP001230649">
    <property type="component" value="Unassembled WGS sequence"/>
</dbReference>
<protein>
    <submittedName>
        <fullName evidence="1">Uncharacterized protein</fullName>
    </submittedName>
</protein>
<dbReference type="EMBL" id="JASBWS010000112">
    <property type="protein sequence ID" value="KAJ9096546.1"/>
    <property type="molecule type" value="Genomic_DNA"/>
</dbReference>
<evidence type="ECO:0000313" key="1">
    <source>
        <dbReference type="EMBL" id="KAJ9096546.1"/>
    </source>
</evidence>
<reference evidence="1" key="1">
    <citation type="submission" date="2023-04" db="EMBL/GenBank/DDBJ databases">
        <title>Draft Genome sequencing of Naganishia species isolated from polar environments using Oxford Nanopore Technology.</title>
        <authorList>
            <person name="Leo P."/>
            <person name="Venkateswaran K."/>
        </authorList>
    </citation>
    <scope>NUCLEOTIDE SEQUENCE</scope>
    <source>
        <strain evidence="1">MNA-CCFEE 5262</strain>
    </source>
</reference>
<proteinExistence type="predicted"/>
<keyword evidence="2" id="KW-1185">Reference proteome</keyword>
<comment type="caution">
    <text evidence="1">The sequence shown here is derived from an EMBL/GenBank/DDBJ whole genome shotgun (WGS) entry which is preliminary data.</text>
</comment>
<gene>
    <name evidence="1" type="ORF">QFC20_006404</name>
</gene>
<sequence>MSSHHYASGHFSPSMNTAESASPPEGLGGDSKVESEVHGGQTDHSFRGSSDSAGTAPAGTTTGESANNNSKQHELKPGNSRASLGRRLSDSCIRGARTAKALAQELKPGDSTGLGDSGQWRKSMELRGKEVKEAMLRYAQEHSDSKGPPKDGST</sequence>
<organism evidence="1 2">
    <name type="scientific">Naganishia adeliensis</name>
    <dbReference type="NCBI Taxonomy" id="92952"/>
    <lineage>
        <taxon>Eukaryota</taxon>
        <taxon>Fungi</taxon>
        <taxon>Dikarya</taxon>
        <taxon>Basidiomycota</taxon>
        <taxon>Agaricomycotina</taxon>
        <taxon>Tremellomycetes</taxon>
        <taxon>Filobasidiales</taxon>
        <taxon>Filobasidiaceae</taxon>
        <taxon>Naganishia</taxon>
    </lineage>
</organism>
<evidence type="ECO:0000313" key="2">
    <source>
        <dbReference type="Proteomes" id="UP001230649"/>
    </source>
</evidence>